<feature type="domain" description="Outer membrane protein beta-barrel" evidence="3">
    <location>
        <begin position="40"/>
        <end position="197"/>
    </location>
</feature>
<dbReference type="OrthoDB" id="268975at2"/>
<organism evidence="4 5">
    <name type="scientific">Roseovarius azorensis</name>
    <dbReference type="NCBI Taxonomy" id="1287727"/>
    <lineage>
        <taxon>Bacteria</taxon>
        <taxon>Pseudomonadati</taxon>
        <taxon>Pseudomonadota</taxon>
        <taxon>Alphaproteobacteria</taxon>
        <taxon>Rhodobacterales</taxon>
        <taxon>Roseobacteraceae</taxon>
        <taxon>Roseovarius</taxon>
    </lineage>
</organism>
<keyword evidence="5" id="KW-1185">Reference proteome</keyword>
<evidence type="ECO:0000313" key="5">
    <source>
        <dbReference type="Proteomes" id="UP000199582"/>
    </source>
</evidence>
<dbReference type="STRING" id="1287727.SAMN05443999_11153"/>
<feature type="chain" id="PRO_5009299834" evidence="2">
    <location>
        <begin position="22"/>
        <end position="197"/>
    </location>
</feature>
<evidence type="ECO:0000259" key="3">
    <source>
        <dbReference type="Pfam" id="PF13505"/>
    </source>
</evidence>
<protein>
    <submittedName>
        <fullName evidence="4">Opacity protein</fullName>
    </submittedName>
</protein>
<keyword evidence="1 2" id="KW-0732">Signal</keyword>
<gene>
    <name evidence="4" type="ORF">SAMN05443999_11153</name>
</gene>
<proteinExistence type="predicted"/>
<dbReference type="InterPro" id="IPR011250">
    <property type="entry name" value="OMP/PagP_B-barrel"/>
</dbReference>
<dbReference type="Proteomes" id="UP000199582">
    <property type="component" value="Unassembled WGS sequence"/>
</dbReference>
<dbReference type="Gene3D" id="2.40.160.20">
    <property type="match status" value="1"/>
</dbReference>
<dbReference type="RefSeq" id="WP_093038640.1">
    <property type="nucleotide sequence ID" value="NZ_FOAG01000011.1"/>
</dbReference>
<name>A0A1H7UXW3_9RHOB</name>
<reference evidence="4 5" key="1">
    <citation type="submission" date="2016-10" db="EMBL/GenBank/DDBJ databases">
        <authorList>
            <person name="de Groot N.N."/>
        </authorList>
    </citation>
    <scope>NUCLEOTIDE SEQUENCE [LARGE SCALE GENOMIC DNA]</scope>
    <source>
        <strain evidence="4 5">DSM 100674</strain>
    </source>
</reference>
<dbReference type="EMBL" id="FOAG01000011">
    <property type="protein sequence ID" value="SEM01619.1"/>
    <property type="molecule type" value="Genomic_DNA"/>
</dbReference>
<sequence length="197" mass="20519">MLKTTTALIAATAFFAAPALAGNISEPAPEPVIATPVAPPAPATPNWTGFYAGGQLGYGWVDTDTPGVDGDDIIGGLILGYDYDLGNNWVIGAGIDYDFADINLSGAGSLEEVFRAKLRGGYKIGNGLLYGTGGYAWADTDVLGDDSGYFIGGGYEHMVTQNISLGGELLYHQFDNFGSTGADVDATTLQARAAFRF</sequence>
<dbReference type="SUPFAM" id="SSF56925">
    <property type="entry name" value="OMPA-like"/>
    <property type="match status" value="1"/>
</dbReference>
<accession>A0A1H7UXW3</accession>
<evidence type="ECO:0000256" key="2">
    <source>
        <dbReference type="SAM" id="SignalP"/>
    </source>
</evidence>
<dbReference type="Pfam" id="PF13505">
    <property type="entry name" value="OMP_b-brl"/>
    <property type="match status" value="1"/>
</dbReference>
<evidence type="ECO:0000313" key="4">
    <source>
        <dbReference type="EMBL" id="SEM01619.1"/>
    </source>
</evidence>
<dbReference type="AlphaFoldDB" id="A0A1H7UXW3"/>
<dbReference type="InterPro" id="IPR027385">
    <property type="entry name" value="Beta-barrel_OMP"/>
</dbReference>
<evidence type="ECO:0000256" key="1">
    <source>
        <dbReference type="ARBA" id="ARBA00022729"/>
    </source>
</evidence>
<feature type="signal peptide" evidence="2">
    <location>
        <begin position="1"/>
        <end position="21"/>
    </location>
</feature>